<dbReference type="Proteomes" id="UP000183997">
    <property type="component" value="Unassembled WGS sequence"/>
</dbReference>
<dbReference type="RefSeq" id="WP_072917835.1">
    <property type="nucleotide sequence ID" value="NZ_FRAR01000045.1"/>
</dbReference>
<proteinExistence type="predicted"/>
<accession>A0A1M6XEA8</accession>
<protein>
    <submittedName>
        <fullName evidence="1">Uncharacterized protein</fullName>
    </submittedName>
</protein>
<evidence type="ECO:0000313" key="1">
    <source>
        <dbReference type="EMBL" id="SHL04286.1"/>
    </source>
</evidence>
<gene>
    <name evidence="1" type="ORF">SAMN02745123_04001</name>
</gene>
<dbReference type="AlphaFoldDB" id="A0A1M6XEA8"/>
<reference evidence="2" key="1">
    <citation type="submission" date="2016-11" db="EMBL/GenBank/DDBJ databases">
        <authorList>
            <person name="Varghese N."/>
            <person name="Submissions S."/>
        </authorList>
    </citation>
    <scope>NUCLEOTIDE SEQUENCE [LARGE SCALE GENOMIC DNA]</scope>
    <source>
        <strain evidence="2">DSM 10349</strain>
    </source>
</reference>
<sequence>MKIINIEYPLYYDSLDKENGNMDIFVKLDNGMTYTMVVTTPSNYYWYMDKEGLDYIPASPPDIIVRSLNKEIVEKAIQTYVQDNAYWLKLYFLAGESNCVFDQKQMDGMIQEMKKLKEEIFGSE</sequence>
<organism evidence="1 2">
    <name type="scientific">Desulforamulus aeronauticus DSM 10349</name>
    <dbReference type="NCBI Taxonomy" id="1121421"/>
    <lineage>
        <taxon>Bacteria</taxon>
        <taxon>Bacillati</taxon>
        <taxon>Bacillota</taxon>
        <taxon>Clostridia</taxon>
        <taxon>Eubacteriales</taxon>
        <taxon>Peptococcaceae</taxon>
        <taxon>Desulforamulus</taxon>
    </lineage>
</organism>
<dbReference type="EMBL" id="FRAR01000045">
    <property type="protein sequence ID" value="SHL04286.1"/>
    <property type="molecule type" value="Genomic_DNA"/>
</dbReference>
<evidence type="ECO:0000313" key="2">
    <source>
        <dbReference type="Proteomes" id="UP000183997"/>
    </source>
</evidence>
<dbReference type="STRING" id="1121421.SAMN02745123_04001"/>
<dbReference type="OrthoDB" id="1957791at2"/>
<name>A0A1M6XEA8_9FIRM</name>
<keyword evidence="2" id="KW-1185">Reference proteome</keyword>